<dbReference type="AlphaFoldDB" id="A0A8J3D7L2"/>
<dbReference type="SUPFAM" id="SSF53756">
    <property type="entry name" value="UDP-Glycosyltransferase/glycogen phosphorylase"/>
    <property type="match status" value="1"/>
</dbReference>
<dbReference type="PANTHER" id="PTHR42655:SF1">
    <property type="entry name" value="GLYCOGEN PHOSPHORYLASE"/>
    <property type="match status" value="1"/>
</dbReference>
<dbReference type="InterPro" id="IPR000811">
    <property type="entry name" value="Glyco_trans_35"/>
</dbReference>
<dbReference type="PANTHER" id="PTHR42655">
    <property type="entry name" value="GLYCOGEN PHOSPHORYLASE"/>
    <property type="match status" value="1"/>
</dbReference>
<dbReference type="InterPro" id="IPR011834">
    <property type="entry name" value="Agluc_phsphrylas"/>
</dbReference>
<keyword evidence="3" id="KW-1185">Reference proteome</keyword>
<dbReference type="Gene3D" id="3.40.50.2000">
    <property type="entry name" value="Glycogen Phosphorylase B"/>
    <property type="match status" value="2"/>
</dbReference>
<organism evidence="2 3">
    <name type="scientific">Persicitalea jodogahamensis</name>
    <dbReference type="NCBI Taxonomy" id="402147"/>
    <lineage>
        <taxon>Bacteria</taxon>
        <taxon>Pseudomonadati</taxon>
        <taxon>Bacteroidota</taxon>
        <taxon>Cytophagia</taxon>
        <taxon>Cytophagales</taxon>
        <taxon>Spirosomataceae</taxon>
        <taxon>Persicitalea</taxon>
    </lineage>
</organism>
<protein>
    <recommendedName>
        <fullName evidence="4">Alpha-glucan family phosphorylase</fullName>
    </recommendedName>
</protein>
<dbReference type="GO" id="GO:0005975">
    <property type="term" value="P:carbohydrate metabolic process"/>
    <property type="evidence" value="ECO:0007669"/>
    <property type="project" value="InterPro"/>
</dbReference>
<dbReference type="GO" id="GO:0008184">
    <property type="term" value="F:glycogen phosphorylase activity"/>
    <property type="evidence" value="ECO:0007669"/>
    <property type="project" value="InterPro"/>
</dbReference>
<dbReference type="InterPro" id="IPR052182">
    <property type="entry name" value="Glycogen/Maltodextrin_Phosph"/>
</dbReference>
<reference evidence="2 3" key="1">
    <citation type="journal article" date="2014" name="Int. J. Syst. Evol. Microbiol.">
        <title>Complete genome sequence of Corynebacterium casei LMG S-19264T (=DSM 44701T), isolated from a smear-ripened cheese.</title>
        <authorList>
            <consortium name="US DOE Joint Genome Institute (JGI-PGF)"/>
            <person name="Walter F."/>
            <person name="Albersmeier A."/>
            <person name="Kalinowski J."/>
            <person name="Ruckert C."/>
        </authorList>
    </citation>
    <scope>NUCLEOTIDE SEQUENCE [LARGE SCALE GENOMIC DNA]</scope>
    <source>
        <strain evidence="2 3">KCTC 12866</strain>
    </source>
</reference>
<evidence type="ECO:0000313" key="2">
    <source>
        <dbReference type="EMBL" id="GHB61921.1"/>
    </source>
</evidence>
<proteinExistence type="inferred from homology"/>
<dbReference type="NCBIfam" id="TIGR02094">
    <property type="entry name" value="more_P_ylases"/>
    <property type="match status" value="2"/>
</dbReference>
<dbReference type="Proteomes" id="UP000598271">
    <property type="component" value="Unassembled WGS sequence"/>
</dbReference>
<comment type="similarity">
    <text evidence="1">Belongs to the glycogen phosphorylase family.</text>
</comment>
<sequence length="549" mass="62581">MKSKSSFTIPFKHPLKPAKPFKKSVAYFSMEFAVDQALKIYSGGLGFLAGSHMKSANSLNQNLIGIGMLWKHGYYDQERNQDNSMKPEFREKIYHYLIDTETKVSIEISGKQVWVHAYYLPPDVFDTAPMFLLTTDTDGNDHEARSISYNLYSSDPTTKVAQCMVLGIGGTKMLDALEYEPEVYHFNEAHALSGAFYLYQKFKTAPQLRKRFVFTTHTPEEAGNEKHDITFLKNLGFFAGLKLETVRKITGQKDSVFNHSLAALRLARKANGVSKLHGEVSRQMWGGYEKICEIDHITNAQNQAYWTDKTLDAARLAQDTKTIMARKEELKKELFKTVANQCGKLFDPKVLTIVWARRFAGYKRADMLTWDRERFHRLMTNSKYPVQIIWAGKPYPKDMGAIETFNGLVYLSNLYDNMAVLTGYELALSKLMKDGSDAWLNNPIVTREASGTSGMTAAMNASLNLSTYDGWICEFARDGENAFIVPVAAGEDINKQDMENLYDLIETKVLPTYYDQPEKWQEMVLTSMNDVNAFFGSDRMATEYYEKLY</sequence>
<dbReference type="RefSeq" id="WP_229580473.1">
    <property type="nucleotide sequence ID" value="NZ_BMXF01000001.1"/>
</dbReference>
<evidence type="ECO:0000256" key="1">
    <source>
        <dbReference type="ARBA" id="ARBA00006047"/>
    </source>
</evidence>
<name>A0A8J3D7L2_9BACT</name>
<dbReference type="EMBL" id="BMXF01000001">
    <property type="protein sequence ID" value="GHB61921.1"/>
    <property type="molecule type" value="Genomic_DNA"/>
</dbReference>
<evidence type="ECO:0000313" key="3">
    <source>
        <dbReference type="Proteomes" id="UP000598271"/>
    </source>
</evidence>
<gene>
    <name evidence="2" type="ORF">GCM10007390_14780</name>
</gene>
<dbReference type="Pfam" id="PF00343">
    <property type="entry name" value="Phosphorylase"/>
    <property type="match status" value="1"/>
</dbReference>
<comment type="caution">
    <text evidence="2">The sequence shown here is derived from an EMBL/GenBank/DDBJ whole genome shotgun (WGS) entry which is preliminary data.</text>
</comment>
<dbReference type="GO" id="GO:0030170">
    <property type="term" value="F:pyridoxal phosphate binding"/>
    <property type="evidence" value="ECO:0007669"/>
    <property type="project" value="InterPro"/>
</dbReference>
<accession>A0A8J3D7L2</accession>
<evidence type="ECO:0008006" key="4">
    <source>
        <dbReference type="Google" id="ProtNLM"/>
    </source>
</evidence>